<sequence length="352" mass="39195">MVKQKKEKTIRPESPINEPYSEYSVVEQLHKQPACVLVLALLLSSEAHRSALMKALNETYVTDGISINNLDRLVLHITTRCKGYTLPGVLADNGLTLNILPLSTLNRLPVDNSHMKTCQNIVRAFDGTERRVMGRIEIPLQIGPNTYEVDFLIHSVGAVPSSLHQKLKLVTEGRLVTINAEEDIIAFVTSNAPYIGADDEAIECSFQSLEFVNTTFVVEGNKIPMPKISKSTRMGLQITVGKGALPGKGLRKCLQGKIERKSKREEGHICTMRILSINTVSEEGTEERSLSRICPYTPGSVLNNWTMEEIPVTFRINSESSDINDMSDAVINLESPFEKDMCMKDSQDFENN</sequence>
<accession>A0A5B6VMY1</accession>
<organism evidence="1 2">
    <name type="scientific">Gossypium australe</name>
    <dbReference type="NCBI Taxonomy" id="47621"/>
    <lineage>
        <taxon>Eukaryota</taxon>
        <taxon>Viridiplantae</taxon>
        <taxon>Streptophyta</taxon>
        <taxon>Embryophyta</taxon>
        <taxon>Tracheophyta</taxon>
        <taxon>Spermatophyta</taxon>
        <taxon>Magnoliopsida</taxon>
        <taxon>eudicotyledons</taxon>
        <taxon>Gunneridae</taxon>
        <taxon>Pentapetalae</taxon>
        <taxon>rosids</taxon>
        <taxon>malvids</taxon>
        <taxon>Malvales</taxon>
        <taxon>Malvaceae</taxon>
        <taxon>Malvoideae</taxon>
        <taxon>Gossypium</taxon>
    </lineage>
</organism>
<name>A0A5B6VMY1_9ROSI</name>
<keyword evidence="2" id="KW-1185">Reference proteome</keyword>
<dbReference type="EMBL" id="SMMG02000006">
    <property type="protein sequence ID" value="KAA3470669.1"/>
    <property type="molecule type" value="Genomic_DNA"/>
</dbReference>
<protein>
    <submittedName>
        <fullName evidence="1">Uncharacterized protein</fullName>
    </submittedName>
</protein>
<dbReference type="AlphaFoldDB" id="A0A5B6VMY1"/>
<proteinExistence type="predicted"/>
<comment type="caution">
    <text evidence="1">The sequence shown here is derived from an EMBL/GenBank/DDBJ whole genome shotgun (WGS) entry which is preliminary data.</text>
</comment>
<dbReference type="OrthoDB" id="1736143at2759"/>
<reference evidence="2" key="1">
    <citation type="journal article" date="2019" name="Plant Biotechnol. J.">
        <title>Genome sequencing of the Australian wild diploid species Gossypium australe highlights disease resistance and delayed gland morphogenesis.</title>
        <authorList>
            <person name="Cai Y."/>
            <person name="Cai X."/>
            <person name="Wang Q."/>
            <person name="Wang P."/>
            <person name="Zhang Y."/>
            <person name="Cai C."/>
            <person name="Xu Y."/>
            <person name="Wang K."/>
            <person name="Zhou Z."/>
            <person name="Wang C."/>
            <person name="Geng S."/>
            <person name="Li B."/>
            <person name="Dong Q."/>
            <person name="Hou Y."/>
            <person name="Wang H."/>
            <person name="Ai P."/>
            <person name="Liu Z."/>
            <person name="Yi F."/>
            <person name="Sun M."/>
            <person name="An G."/>
            <person name="Cheng J."/>
            <person name="Zhang Y."/>
            <person name="Shi Q."/>
            <person name="Xie Y."/>
            <person name="Shi X."/>
            <person name="Chang Y."/>
            <person name="Huang F."/>
            <person name="Chen Y."/>
            <person name="Hong S."/>
            <person name="Mi L."/>
            <person name="Sun Q."/>
            <person name="Zhang L."/>
            <person name="Zhou B."/>
            <person name="Peng R."/>
            <person name="Zhang X."/>
            <person name="Liu F."/>
        </authorList>
    </citation>
    <scope>NUCLEOTIDE SEQUENCE [LARGE SCALE GENOMIC DNA]</scope>
    <source>
        <strain evidence="2">cv. PA1801</strain>
    </source>
</reference>
<dbReference type="Proteomes" id="UP000325315">
    <property type="component" value="Unassembled WGS sequence"/>
</dbReference>
<evidence type="ECO:0000313" key="1">
    <source>
        <dbReference type="EMBL" id="KAA3470669.1"/>
    </source>
</evidence>
<dbReference type="PANTHER" id="PTHR32108">
    <property type="entry name" value="DNA-DIRECTED RNA POLYMERASE SUBUNIT ALPHA"/>
    <property type="match status" value="1"/>
</dbReference>
<evidence type="ECO:0000313" key="2">
    <source>
        <dbReference type="Proteomes" id="UP000325315"/>
    </source>
</evidence>
<dbReference type="PANTHER" id="PTHR32108:SF5">
    <property type="entry name" value="DYNACTIN SUBUNIT 1-LIKE"/>
    <property type="match status" value="1"/>
</dbReference>
<gene>
    <name evidence="1" type="ORF">EPI10_016358</name>
</gene>